<dbReference type="EMBL" id="JNBS01001406">
    <property type="protein sequence ID" value="OQS01833.1"/>
    <property type="molecule type" value="Genomic_DNA"/>
</dbReference>
<comment type="caution">
    <text evidence="7">The sequence shown here is derived from an EMBL/GenBank/DDBJ whole genome shotgun (WGS) entry which is preliminary data.</text>
</comment>
<feature type="binding site" evidence="4">
    <location>
        <position position="361"/>
    </location>
    <ligand>
        <name>ATP</name>
        <dbReference type="ChEBI" id="CHEBI:30616"/>
    </ligand>
</feature>
<dbReference type="InterPro" id="IPR017441">
    <property type="entry name" value="Protein_kinase_ATP_BS"/>
</dbReference>
<dbReference type="STRING" id="74557.A0A1V9ZUZ3"/>
<feature type="transmembrane region" description="Helical" evidence="5">
    <location>
        <begin position="275"/>
        <end position="294"/>
    </location>
</feature>
<keyword evidence="5" id="KW-0472">Membrane</keyword>
<dbReference type="SUPFAM" id="SSF56112">
    <property type="entry name" value="Protein kinase-like (PK-like)"/>
    <property type="match status" value="1"/>
</dbReference>
<dbReference type="Gene3D" id="1.10.510.10">
    <property type="entry name" value="Transferase(Phosphotransferase) domain 1"/>
    <property type="match status" value="1"/>
</dbReference>
<evidence type="ECO:0000313" key="8">
    <source>
        <dbReference type="Proteomes" id="UP000243217"/>
    </source>
</evidence>
<keyword evidence="7" id="KW-0418">Kinase</keyword>
<evidence type="ECO:0000256" key="2">
    <source>
        <dbReference type="ARBA" id="ARBA00022741"/>
    </source>
</evidence>
<protein>
    <submittedName>
        <fullName evidence="7">Kinase</fullName>
    </submittedName>
</protein>
<accession>A0A1V9ZUZ3</accession>
<dbReference type="AlphaFoldDB" id="A0A1V9ZUZ3"/>
<evidence type="ECO:0000256" key="5">
    <source>
        <dbReference type="SAM" id="Phobius"/>
    </source>
</evidence>
<evidence type="ECO:0000259" key="6">
    <source>
        <dbReference type="PROSITE" id="PS50011"/>
    </source>
</evidence>
<keyword evidence="1" id="KW-0723">Serine/threonine-protein kinase</keyword>
<dbReference type="PANTHER" id="PTHR44329:SF214">
    <property type="entry name" value="PROTEIN KINASE DOMAIN-CONTAINING PROTEIN"/>
    <property type="match status" value="1"/>
</dbReference>
<evidence type="ECO:0000313" key="7">
    <source>
        <dbReference type="EMBL" id="OQS01833.1"/>
    </source>
</evidence>
<dbReference type="CDD" id="cd13999">
    <property type="entry name" value="STKc_MAP3K-like"/>
    <property type="match status" value="1"/>
</dbReference>
<keyword evidence="2 4" id="KW-0547">Nucleotide-binding</keyword>
<dbReference type="Gene3D" id="3.30.200.20">
    <property type="entry name" value="Phosphorylase Kinase, domain 1"/>
    <property type="match status" value="1"/>
</dbReference>
<dbReference type="InterPro" id="IPR011009">
    <property type="entry name" value="Kinase-like_dom_sf"/>
</dbReference>
<dbReference type="InterPro" id="IPR008271">
    <property type="entry name" value="Ser/Thr_kinase_AS"/>
</dbReference>
<evidence type="ECO:0000256" key="1">
    <source>
        <dbReference type="ARBA" id="ARBA00022527"/>
    </source>
</evidence>
<dbReference type="Pfam" id="PF00069">
    <property type="entry name" value="Pkinase"/>
    <property type="match status" value="1"/>
</dbReference>
<dbReference type="InterPro" id="IPR051681">
    <property type="entry name" value="Ser/Thr_Kinases-Pseudokinases"/>
</dbReference>
<dbReference type="Proteomes" id="UP000243217">
    <property type="component" value="Unassembled WGS sequence"/>
</dbReference>
<feature type="domain" description="Protein kinase" evidence="6">
    <location>
        <begin position="334"/>
        <end position="614"/>
    </location>
</feature>
<dbReference type="GO" id="GO:0004674">
    <property type="term" value="F:protein serine/threonine kinase activity"/>
    <property type="evidence" value="ECO:0007669"/>
    <property type="project" value="UniProtKB-KW"/>
</dbReference>
<organism evidence="7 8">
    <name type="scientific">Thraustotheca clavata</name>
    <dbReference type="NCBI Taxonomy" id="74557"/>
    <lineage>
        <taxon>Eukaryota</taxon>
        <taxon>Sar</taxon>
        <taxon>Stramenopiles</taxon>
        <taxon>Oomycota</taxon>
        <taxon>Saprolegniomycetes</taxon>
        <taxon>Saprolegniales</taxon>
        <taxon>Achlyaceae</taxon>
        <taxon>Thraustotheca</taxon>
    </lineage>
</organism>
<reference evidence="7 8" key="1">
    <citation type="journal article" date="2014" name="Genome Biol. Evol.">
        <title>The secreted proteins of Achlya hypogyna and Thraustotheca clavata identify the ancestral oomycete secretome and reveal gene acquisitions by horizontal gene transfer.</title>
        <authorList>
            <person name="Misner I."/>
            <person name="Blouin N."/>
            <person name="Leonard G."/>
            <person name="Richards T.A."/>
            <person name="Lane C.E."/>
        </authorList>
    </citation>
    <scope>NUCLEOTIDE SEQUENCE [LARGE SCALE GENOMIC DNA]</scope>
    <source>
        <strain evidence="7 8">ATCC 34112</strain>
    </source>
</reference>
<proteinExistence type="predicted"/>
<keyword evidence="3 4" id="KW-0067">ATP-binding</keyword>
<dbReference type="PROSITE" id="PS50011">
    <property type="entry name" value="PROTEIN_KINASE_DOM"/>
    <property type="match status" value="1"/>
</dbReference>
<name>A0A1V9ZUZ3_9STRA</name>
<dbReference type="PROSITE" id="PS00107">
    <property type="entry name" value="PROTEIN_KINASE_ATP"/>
    <property type="match status" value="1"/>
</dbReference>
<evidence type="ECO:0000256" key="4">
    <source>
        <dbReference type="PROSITE-ProRule" id="PRU10141"/>
    </source>
</evidence>
<dbReference type="InterPro" id="IPR000719">
    <property type="entry name" value="Prot_kinase_dom"/>
</dbReference>
<evidence type="ECO:0000256" key="3">
    <source>
        <dbReference type="ARBA" id="ARBA00022840"/>
    </source>
</evidence>
<sequence>MSNPWLESSDLVAKFKALKAENKSIDASLLPSTAPISTVTDRLMKYNLTWEELGSIEKQAILWDMGIVTYSNNDPSSITQVYTKCNNNGTAGRQMTTVAMSRADFLSSQIDTTNQTCTSSVADPGDKVTYFRQEAVDGEKLRPYTNCAIHNISIMDSHSSMWSQDGQGLSSVPFAIVQRHAWNDGKYWEIFSIHTDLPETEAAWGKCAPATAPSGITIPCRVFSGKVEKDFCLPSLSPTMDKWLVELSAAKTAKNNTSNMPQVVSTTASSHTGTIVGVTLGVVALLLVIAFFVFRRFRTRHNKDDLNTLTMTNASSAMIDFAPITKNAINGDFLTLHQLIGSGAFAEVWRGDFQEKPVAVKVLLGNRTTNKGVRDFINEIALMLTYCQSTKISYAHIHYRFESPHIISVVGATWTRPTDLKLVMEYMDMGDLKDYLCNHSNATFPWNDKLVILRSIVEGLAYLHSIPVIHRDLKSRNVLLDSTKGAKLADFGIAKEDNHETMTVGVGTFRWMAPEVLQDSYYSVAADIYSLGMIVSEMDSHKIPFEDVKNPKTGKSLVDTAIIGAVLNGSLRPEFTPSCPPFIRELAEKCLVHDPHQRPTAFEISAMLKKTQVN</sequence>
<keyword evidence="8" id="KW-1185">Reference proteome</keyword>
<dbReference type="PROSITE" id="PS00108">
    <property type="entry name" value="PROTEIN_KINASE_ST"/>
    <property type="match status" value="1"/>
</dbReference>
<gene>
    <name evidence="7" type="ORF">THRCLA_05719</name>
</gene>
<keyword evidence="5" id="KW-1133">Transmembrane helix</keyword>
<dbReference type="SMART" id="SM00220">
    <property type="entry name" value="S_TKc"/>
    <property type="match status" value="1"/>
</dbReference>
<dbReference type="PRINTS" id="PR00109">
    <property type="entry name" value="TYRKINASE"/>
</dbReference>
<dbReference type="InterPro" id="IPR001245">
    <property type="entry name" value="Ser-Thr/Tyr_kinase_cat_dom"/>
</dbReference>
<dbReference type="OrthoDB" id="122279at2759"/>
<keyword evidence="5" id="KW-0812">Transmembrane</keyword>
<dbReference type="PANTHER" id="PTHR44329">
    <property type="entry name" value="SERINE/THREONINE-PROTEIN KINASE TNNI3K-RELATED"/>
    <property type="match status" value="1"/>
</dbReference>
<dbReference type="GO" id="GO:0005524">
    <property type="term" value="F:ATP binding"/>
    <property type="evidence" value="ECO:0007669"/>
    <property type="project" value="UniProtKB-UniRule"/>
</dbReference>
<keyword evidence="7" id="KW-0808">Transferase</keyword>